<evidence type="ECO:0000256" key="1">
    <source>
        <dbReference type="SAM" id="MobiDB-lite"/>
    </source>
</evidence>
<comment type="caution">
    <text evidence="2">The sequence shown here is derived from an EMBL/GenBank/DDBJ whole genome shotgun (WGS) entry which is preliminary data.</text>
</comment>
<proteinExistence type="predicted"/>
<protein>
    <submittedName>
        <fullName evidence="2">Uncharacterized protein</fullName>
    </submittedName>
</protein>
<reference evidence="2" key="1">
    <citation type="submission" date="2023-07" db="EMBL/GenBank/DDBJ databases">
        <title>draft genome sequence of fig (Ficus carica).</title>
        <authorList>
            <person name="Takahashi T."/>
            <person name="Nishimura K."/>
        </authorList>
    </citation>
    <scope>NUCLEOTIDE SEQUENCE</scope>
</reference>
<name>A0AA88E8U2_FICCA</name>
<evidence type="ECO:0000313" key="3">
    <source>
        <dbReference type="Proteomes" id="UP001187192"/>
    </source>
</evidence>
<feature type="compositionally biased region" description="Polar residues" evidence="1">
    <location>
        <begin position="21"/>
        <end position="34"/>
    </location>
</feature>
<feature type="region of interest" description="Disordered" evidence="1">
    <location>
        <begin position="1"/>
        <end position="35"/>
    </location>
</feature>
<dbReference type="AlphaFoldDB" id="A0AA88E8U2"/>
<dbReference type="EMBL" id="BTGU01000501">
    <property type="protein sequence ID" value="GMN67801.1"/>
    <property type="molecule type" value="Genomic_DNA"/>
</dbReference>
<gene>
    <name evidence="2" type="ORF">TIFTF001_036860</name>
</gene>
<dbReference type="Proteomes" id="UP001187192">
    <property type="component" value="Unassembled WGS sequence"/>
</dbReference>
<evidence type="ECO:0000313" key="2">
    <source>
        <dbReference type="EMBL" id="GMN67801.1"/>
    </source>
</evidence>
<accession>A0AA88E8U2</accession>
<organism evidence="2 3">
    <name type="scientific">Ficus carica</name>
    <name type="common">Common fig</name>
    <dbReference type="NCBI Taxonomy" id="3494"/>
    <lineage>
        <taxon>Eukaryota</taxon>
        <taxon>Viridiplantae</taxon>
        <taxon>Streptophyta</taxon>
        <taxon>Embryophyta</taxon>
        <taxon>Tracheophyta</taxon>
        <taxon>Spermatophyta</taxon>
        <taxon>Magnoliopsida</taxon>
        <taxon>eudicotyledons</taxon>
        <taxon>Gunneridae</taxon>
        <taxon>Pentapetalae</taxon>
        <taxon>rosids</taxon>
        <taxon>fabids</taxon>
        <taxon>Rosales</taxon>
        <taxon>Moraceae</taxon>
        <taxon>Ficeae</taxon>
        <taxon>Ficus</taxon>
    </lineage>
</organism>
<sequence length="120" mass="13340">MGCAPIFEEPTVVPNLPPKTSAPQPSSDTNSEWQEFQKEIRGEVVSIKNKLAYLKKGQKKSNKLMRRVIKMLAANIFEKGHGEAHTAFHVSNSQKTNVHMADSDALKTTPPHIGTARKMM</sequence>
<keyword evidence="3" id="KW-1185">Reference proteome</keyword>